<dbReference type="GO" id="GO:0006493">
    <property type="term" value="P:protein O-linked glycosylation"/>
    <property type="evidence" value="ECO:0007669"/>
    <property type="project" value="TreeGrafter"/>
</dbReference>
<dbReference type="PANTHER" id="PTHR44998:SF1">
    <property type="entry name" value="UDP-N-ACETYLGLUCOSAMINE--PEPTIDE N-ACETYLGLUCOSAMINYLTRANSFERASE 110 KDA SUBUNIT"/>
    <property type="match status" value="1"/>
</dbReference>
<organism evidence="11 12">
    <name type="scientific">Tilletiopsis washingtonensis</name>
    <dbReference type="NCBI Taxonomy" id="58919"/>
    <lineage>
        <taxon>Eukaryota</taxon>
        <taxon>Fungi</taxon>
        <taxon>Dikarya</taxon>
        <taxon>Basidiomycota</taxon>
        <taxon>Ustilaginomycotina</taxon>
        <taxon>Exobasidiomycetes</taxon>
        <taxon>Entylomatales</taxon>
        <taxon>Entylomatales incertae sedis</taxon>
        <taxon>Tilletiopsis</taxon>
    </lineage>
</organism>
<feature type="repeat" description="TPR" evidence="8">
    <location>
        <begin position="807"/>
        <end position="840"/>
    </location>
</feature>
<accession>A0A316Z3F9</accession>
<protein>
    <recommendedName>
        <fullName evidence="3">protein O-GlcNAc transferase</fullName>
        <ecNumber evidence="3">2.4.1.255</ecNumber>
    </recommendedName>
</protein>
<feature type="compositionally biased region" description="Polar residues" evidence="9">
    <location>
        <begin position="229"/>
        <end position="238"/>
    </location>
</feature>
<keyword evidence="5" id="KW-0808">Transferase</keyword>
<evidence type="ECO:0000256" key="8">
    <source>
        <dbReference type="PROSITE-ProRule" id="PRU00339"/>
    </source>
</evidence>
<keyword evidence="7 8" id="KW-0802">TPR repeat</keyword>
<sequence length="1322" mass="145115">MRREGPRPHIDCWPRIPARCPTFASRRRSRSPMASPCLPCAELVLHARRSTRRSHTSPRMAPRPRRYRFLQPDEYAVLASAAAYATAALTTTTSDARPGGPSLRVDGGVPAQRPLTAEEQEEIAAQLRAWAGLEGPERQAEARQALEERQAELFAEQQRAAQPGSSAAGSAGGQKAQLFPPDFASHYRTQLRALAEGYYTRLHRDGLAQEHFAPRAAERAAALAGGPSTSGAFSSTLLAQEPGRASVYRRSEDPRTRGVSAPAADLLHQPAPAPPAGQVPNEAALPALGGQDPLQLISAASAAAGTDVHSPAVRDQLLHYAHSLYSTGSTQRPAQAVQANPQQPTTMLHPTLLPLLHTLHKLHPEHLPTLLLLSCAYYTSGDLAASLHYNDRILRIDSSYVESMSNIGTTLRALGRWKEAESWWWRAVRLRPGYWDAYENLLGVLCSPQQPESDAKPEGPAAAAATRGPRFSEALRLCEFVEAHVLTRREDNDDSARTHKVAGGGSHPQCMPAHLPTSHGPRLQNLFYAKGNLKYVVPDLGLVPAAREYQKAVEIVLSPSEQNAHSLRDLVVATCVVAILSRRTTFPGHPPEAVIEEISRAVGMDPTDPVQVQHVASGSYAHLSSRGILGAVRNAGDRVVKTLLRLGGGQLPLLMLVPEVALDLARVIFRETNGMLPAIFASSQAQRHAPAAQHQQALQQASQTTSTIVLTLAKLFQDATANPASSSHGPLTLGGIPPSTSLLLPLYYLALSLHSSASTANNLGILLSSIPAVTQVVDVAGKVQQVNGQALAMQYYTRGLSLDSRHPHLYTNLGSLLKDLGHLNEAISMYERAVDCNPTFDVALANLGNAIKDQGRTQDAVQYYRRAVEVNPRFPEALCGLVNALLAICDWREVYSEDSARPGWMSEVGALLTRQLEEGSVYGHGAMQSEGSLDDWVRMATQATGDCRPETREALQRRFAPFFGPLNRQQLKINEGSFVIRLIERLLRRSQRRWYLDAFQGTQPDQAVSPIVPSPADAARYPRLALPACLIAPSVPTVLPFHTFTLKIPAQHIRLISHRNALRITQSTLTQLWLPPHVYPPPPPPAPRLRIGYISSDFNNHPLAHLMQSVFGMHDASRFDVFLYATTASDQSPYRQKIEREAQHFYDVSSWSNQQVIQRIAADGIHILMNLNGYTKGARNEIFAARPCPVQMQFMGFAGGLASGWTDWLVVDPIVCPPGSTSVDLWRASRRAALESGEPLPSRPTDFAGDLDPEDFSRDWVYSERCIYMPQSYFVCDHRQGFREPEVRAAVDDAATAVHPHEMSDEESWAEEEQRRWKARKE</sequence>
<dbReference type="PANTHER" id="PTHR44998">
    <property type="match status" value="1"/>
</dbReference>
<evidence type="ECO:0000256" key="7">
    <source>
        <dbReference type="ARBA" id="ARBA00022803"/>
    </source>
</evidence>
<dbReference type="Pfam" id="PF13844">
    <property type="entry name" value="Glyco_transf_41"/>
    <property type="match status" value="1"/>
</dbReference>
<feature type="region of interest" description="Disordered" evidence="9">
    <location>
        <begin position="155"/>
        <end position="177"/>
    </location>
</feature>
<comment type="similarity">
    <text evidence="2">Belongs to the glycosyltransferase 41 family. O-GlcNAc transferase subfamily.</text>
</comment>
<reference evidence="11 12" key="1">
    <citation type="journal article" date="2018" name="Mol. Biol. Evol.">
        <title>Broad Genomic Sampling Reveals a Smut Pathogenic Ancestry of the Fungal Clade Ustilaginomycotina.</title>
        <authorList>
            <person name="Kijpornyongpan T."/>
            <person name="Mondo S.J."/>
            <person name="Barry K."/>
            <person name="Sandor L."/>
            <person name="Lee J."/>
            <person name="Lipzen A."/>
            <person name="Pangilinan J."/>
            <person name="LaButti K."/>
            <person name="Hainaut M."/>
            <person name="Henrissat B."/>
            <person name="Grigoriev I.V."/>
            <person name="Spatafora J.W."/>
            <person name="Aime M.C."/>
        </authorList>
    </citation>
    <scope>NUCLEOTIDE SEQUENCE [LARGE SCALE GENOMIC DNA]</scope>
    <source>
        <strain evidence="11 12">MCA 4186</strain>
    </source>
</reference>
<dbReference type="InterPro" id="IPR029489">
    <property type="entry name" value="OGT/SEC/SPY_C"/>
</dbReference>
<gene>
    <name evidence="11" type="ORF">FA09DRAFT_134821</name>
</gene>
<dbReference type="OrthoDB" id="421121at2759"/>
<keyword evidence="12" id="KW-1185">Reference proteome</keyword>
<feature type="compositionally biased region" description="Low complexity" evidence="9">
    <location>
        <begin position="157"/>
        <end position="177"/>
    </location>
</feature>
<evidence type="ECO:0000256" key="1">
    <source>
        <dbReference type="ARBA" id="ARBA00004922"/>
    </source>
</evidence>
<dbReference type="RefSeq" id="XP_025595893.1">
    <property type="nucleotide sequence ID" value="XM_025739093.1"/>
</dbReference>
<name>A0A316Z3F9_9BASI</name>
<evidence type="ECO:0000259" key="10">
    <source>
        <dbReference type="Pfam" id="PF13844"/>
    </source>
</evidence>
<feature type="region of interest" description="Disordered" evidence="9">
    <location>
        <begin position="1297"/>
        <end position="1322"/>
    </location>
</feature>
<dbReference type="SUPFAM" id="SSF48452">
    <property type="entry name" value="TPR-like"/>
    <property type="match status" value="1"/>
</dbReference>
<dbReference type="Gene3D" id="1.25.40.10">
    <property type="entry name" value="Tetratricopeptide repeat domain"/>
    <property type="match status" value="3"/>
</dbReference>
<dbReference type="InterPro" id="IPR011990">
    <property type="entry name" value="TPR-like_helical_dom_sf"/>
</dbReference>
<feature type="region of interest" description="Disordered" evidence="9">
    <location>
        <begin position="219"/>
        <end position="278"/>
    </location>
</feature>
<dbReference type="EMBL" id="KZ819303">
    <property type="protein sequence ID" value="PWN95614.1"/>
    <property type="molecule type" value="Genomic_DNA"/>
</dbReference>
<evidence type="ECO:0000256" key="9">
    <source>
        <dbReference type="SAM" id="MobiDB-lite"/>
    </source>
</evidence>
<dbReference type="InterPro" id="IPR019734">
    <property type="entry name" value="TPR_rpt"/>
</dbReference>
<feature type="compositionally biased region" description="Low complexity" evidence="9">
    <location>
        <begin position="261"/>
        <end position="270"/>
    </location>
</feature>
<evidence type="ECO:0000256" key="5">
    <source>
        <dbReference type="ARBA" id="ARBA00022679"/>
    </source>
</evidence>
<dbReference type="Pfam" id="PF13176">
    <property type="entry name" value="TPR_7"/>
    <property type="match status" value="1"/>
</dbReference>
<dbReference type="Gene3D" id="3.40.50.11380">
    <property type="match status" value="1"/>
</dbReference>
<keyword evidence="6" id="KW-0677">Repeat</keyword>
<evidence type="ECO:0000256" key="2">
    <source>
        <dbReference type="ARBA" id="ARBA00005386"/>
    </source>
</evidence>
<keyword evidence="4" id="KW-0328">Glycosyltransferase</keyword>
<evidence type="ECO:0000256" key="3">
    <source>
        <dbReference type="ARBA" id="ARBA00011970"/>
    </source>
</evidence>
<feature type="region of interest" description="Disordered" evidence="9">
    <location>
        <begin position="491"/>
        <end position="516"/>
    </location>
</feature>
<dbReference type="STRING" id="58919.A0A316Z3F9"/>
<dbReference type="PROSITE" id="PS50293">
    <property type="entry name" value="TPR_REGION"/>
    <property type="match status" value="2"/>
</dbReference>
<dbReference type="SMART" id="SM00028">
    <property type="entry name" value="TPR"/>
    <property type="match status" value="4"/>
</dbReference>
<dbReference type="PROSITE" id="PS50005">
    <property type="entry name" value="TPR"/>
    <property type="match status" value="2"/>
</dbReference>
<dbReference type="EC" id="2.4.1.255" evidence="3"/>
<dbReference type="Pfam" id="PF13181">
    <property type="entry name" value="TPR_8"/>
    <property type="match status" value="1"/>
</dbReference>
<comment type="pathway">
    <text evidence="1">Protein modification; protein glycosylation.</text>
</comment>
<dbReference type="Pfam" id="PF13374">
    <property type="entry name" value="TPR_10"/>
    <property type="match status" value="1"/>
</dbReference>
<feature type="domain" description="O-GlcNAc transferase C-terminal" evidence="10">
    <location>
        <begin position="1035"/>
        <end position="1217"/>
    </location>
</feature>
<evidence type="ECO:0000256" key="6">
    <source>
        <dbReference type="ARBA" id="ARBA00022737"/>
    </source>
</evidence>
<feature type="compositionally biased region" description="Basic and acidic residues" evidence="9">
    <location>
        <begin position="1312"/>
        <end position="1322"/>
    </location>
</feature>
<proteinExistence type="inferred from homology"/>
<evidence type="ECO:0000313" key="12">
    <source>
        <dbReference type="Proteomes" id="UP000245946"/>
    </source>
</evidence>
<dbReference type="Proteomes" id="UP000245946">
    <property type="component" value="Unassembled WGS sequence"/>
</dbReference>
<evidence type="ECO:0000313" key="11">
    <source>
        <dbReference type="EMBL" id="PWN95614.1"/>
    </source>
</evidence>
<evidence type="ECO:0000256" key="4">
    <source>
        <dbReference type="ARBA" id="ARBA00022676"/>
    </source>
</evidence>
<feature type="repeat" description="TPR" evidence="8">
    <location>
        <begin position="841"/>
        <end position="874"/>
    </location>
</feature>
<dbReference type="GeneID" id="37266639"/>
<dbReference type="GO" id="GO:0097363">
    <property type="term" value="F:protein O-acetylglucosaminyltransferase activity"/>
    <property type="evidence" value="ECO:0007669"/>
    <property type="project" value="UniProtKB-EC"/>
</dbReference>